<dbReference type="InterPro" id="IPR001764">
    <property type="entry name" value="Glyco_hydro_3_N"/>
</dbReference>
<evidence type="ECO:0000256" key="6">
    <source>
        <dbReference type="SAM" id="MobiDB-lite"/>
    </source>
</evidence>
<feature type="compositionally biased region" description="Basic and acidic residues" evidence="6">
    <location>
        <begin position="8"/>
        <end position="20"/>
    </location>
</feature>
<dbReference type="InterPro" id="IPR036962">
    <property type="entry name" value="Glyco_hydro_3_N_sf"/>
</dbReference>
<dbReference type="Pfam" id="PF00933">
    <property type="entry name" value="Glyco_hydro_3"/>
    <property type="match status" value="1"/>
</dbReference>
<dbReference type="InterPro" id="IPR050226">
    <property type="entry name" value="NagZ_Beta-hexosaminidase"/>
</dbReference>
<evidence type="ECO:0000259" key="7">
    <source>
        <dbReference type="Pfam" id="PF00933"/>
    </source>
</evidence>
<proteinExistence type="inferred from homology"/>
<protein>
    <recommendedName>
        <fullName evidence="3">beta-N-acetylhexosaminidase</fullName>
        <ecNumber evidence="3">3.2.1.52</ecNumber>
    </recommendedName>
</protein>
<dbReference type="GO" id="GO:0004563">
    <property type="term" value="F:beta-N-acetylhexosaminidase activity"/>
    <property type="evidence" value="ECO:0007669"/>
    <property type="project" value="UniProtKB-EC"/>
</dbReference>
<dbReference type="Proteomes" id="UP000503840">
    <property type="component" value="Unassembled WGS sequence"/>
</dbReference>
<evidence type="ECO:0000313" key="9">
    <source>
        <dbReference type="Proteomes" id="UP000503840"/>
    </source>
</evidence>
<evidence type="ECO:0000256" key="1">
    <source>
        <dbReference type="ARBA" id="ARBA00001231"/>
    </source>
</evidence>
<comment type="caution">
    <text evidence="8">The sequence shown here is derived from an EMBL/GenBank/DDBJ whole genome shotgun (WGS) entry which is preliminary data.</text>
</comment>
<feature type="domain" description="Glycoside hydrolase family 3 N-terminal" evidence="7">
    <location>
        <begin position="130"/>
        <end position="368"/>
    </location>
</feature>
<dbReference type="InterPro" id="IPR017853">
    <property type="entry name" value="GH"/>
</dbReference>
<name>A0A7J0BJE2_9BACT</name>
<dbReference type="SUPFAM" id="SSF51445">
    <property type="entry name" value="(Trans)glycosidases"/>
    <property type="match status" value="1"/>
</dbReference>
<accession>A0A7J0BJE2</accession>
<evidence type="ECO:0000256" key="5">
    <source>
        <dbReference type="ARBA" id="ARBA00023295"/>
    </source>
</evidence>
<evidence type="ECO:0000256" key="2">
    <source>
        <dbReference type="ARBA" id="ARBA00005336"/>
    </source>
</evidence>
<keyword evidence="5" id="KW-0326">Glycosidase</keyword>
<feature type="compositionally biased region" description="Polar residues" evidence="6">
    <location>
        <begin position="22"/>
        <end position="31"/>
    </location>
</feature>
<comment type="catalytic activity">
    <reaction evidence="1">
        <text>Hydrolysis of terminal non-reducing N-acetyl-D-hexosamine residues in N-acetyl-beta-D-hexosaminides.</text>
        <dbReference type="EC" id="3.2.1.52"/>
    </reaction>
</comment>
<reference evidence="8 9" key="1">
    <citation type="submission" date="2020-05" db="EMBL/GenBank/DDBJ databases">
        <title>Draft genome sequence of Desulfovibrio sp. strain HN2T.</title>
        <authorList>
            <person name="Ueno A."/>
            <person name="Tamazawa S."/>
            <person name="Tamamura S."/>
            <person name="Murakami T."/>
            <person name="Kiyama T."/>
            <person name="Inomata H."/>
            <person name="Amano Y."/>
            <person name="Miyakawa K."/>
            <person name="Tamaki H."/>
            <person name="Naganuma T."/>
            <person name="Kaneko K."/>
        </authorList>
    </citation>
    <scope>NUCLEOTIDE SEQUENCE [LARGE SCALE GENOMIC DNA]</scope>
    <source>
        <strain evidence="8 9">HN2</strain>
    </source>
</reference>
<dbReference type="EMBL" id="BLVO01000013">
    <property type="protein sequence ID" value="GFM33265.1"/>
    <property type="molecule type" value="Genomic_DNA"/>
</dbReference>
<dbReference type="GO" id="GO:0009254">
    <property type="term" value="P:peptidoglycan turnover"/>
    <property type="evidence" value="ECO:0007669"/>
    <property type="project" value="TreeGrafter"/>
</dbReference>
<evidence type="ECO:0000313" key="8">
    <source>
        <dbReference type="EMBL" id="GFM33265.1"/>
    </source>
</evidence>
<evidence type="ECO:0000256" key="3">
    <source>
        <dbReference type="ARBA" id="ARBA00012663"/>
    </source>
</evidence>
<keyword evidence="4" id="KW-0378">Hydrolase</keyword>
<gene>
    <name evidence="8" type="ORF">DSM101010T_16300</name>
</gene>
<evidence type="ECO:0000256" key="4">
    <source>
        <dbReference type="ARBA" id="ARBA00022801"/>
    </source>
</evidence>
<dbReference type="GO" id="GO:0005975">
    <property type="term" value="P:carbohydrate metabolic process"/>
    <property type="evidence" value="ECO:0007669"/>
    <property type="project" value="InterPro"/>
</dbReference>
<dbReference type="AlphaFoldDB" id="A0A7J0BJE2"/>
<comment type="similarity">
    <text evidence="2">Belongs to the glycosyl hydrolase 3 family.</text>
</comment>
<sequence length="703" mass="77646">MLISGSTKGEDKLPKSDGRVKSNATAVSSGKANVDSDCSPDGFDDVRLKRDFGQVFWVGFDGYEGWESTQGFINQVKDIGGVGGVVLGIGNVDVEDDSEAGRVVGFRKLLVRVRDAFSSNSTGQLLVGTMYDDSVRGLAQAGVMTAVPSAMALASARDYGYVRKAASIVSSEFGFLGGNVLFGPVLDVNMAGGANYIQDRSFGGDVSGVSGYGGAFLEGISGMVGVLMHFPGAGGVSSGVDSPGLVNGSVGVDSFVRMLEPFRDNIHGRNNVVLMTSNFCSDIVKGGCVSFDRRIVSDLIRSGKSEFYETDVVGLGYDGVVLTDDMSSPSVTSSVGSGGYFYDNYVDIVFNNIVRAFESGHDMYLLLNVHPAGGGYKDNYESESNGLKYRFGLTYNEFIDVYLRFKKYVFECKDVKDRLARMNKLAKSLKRIASLKNNLPSEVKYTDDILKDFDIAYEMRISNNKHREYAQQMFWDGFVRIPSHNSSRMLKNLPEDSIVSVFFRVKEKSFSECFAFGSGIISEDVANAEFSKNNYVNMFKSNFDCKFIPQILPYAMKDLDEIDYYTEKYAELIKGRNDDAVVVFVDSYDKWYFAQALVHFLKNNKYSSKKIHIVVTTHPTLMRLSNSRHEINGLYDNVNFYISYSLPSNHMSMFFRFVWGFGGEASSGRLGGLPIFLDGINPSPDLRMRNSTDVCTNVREAKE</sequence>
<feature type="region of interest" description="Disordered" evidence="6">
    <location>
        <begin position="1"/>
        <end position="36"/>
    </location>
</feature>
<dbReference type="PANTHER" id="PTHR30480:SF13">
    <property type="entry name" value="BETA-HEXOSAMINIDASE"/>
    <property type="match status" value="1"/>
</dbReference>
<dbReference type="Gene3D" id="3.20.20.300">
    <property type="entry name" value="Glycoside hydrolase, family 3, N-terminal domain"/>
    <property type="match status" value="1"/>
</dbReference>
<keyword evidence="9" id="KW-1185">Reference proteome</keyword>
<dbReference type="EC" id="3.2.1.52" evidence="3"/>
<dbReference type="PANTHER" id="PTHR30480">
    <property type="entry name" value="BETA-HEXOSAMINIDASE-RELATED"/>
    <property type="match status" value="1"/>
</dbReference>
<organism evidence="8 9">
    <name type="scientific">Desulfovibrio subterraneus</name>
    <dbReference type="NCBI Taxonomy" id="2718620"/>
    <lineage>
        <taxon>Bacteria</taxon>
        <taxon>Pseudomonadati</taxon>
        <taxon>Thermodesulfobacteriota</taxon>
        <taxon>Desulfovibrionia</taxon>
        <taxon>Desulfovibrionales</taxon>
        <taxon>Desulfovibrionaceae</taxon>
        <taxon>Desulfovibrio</taxon>
    </lineage>
</organism>